<dbReference type="Proteomes" id="UP000034961">
    <property type="component" value="Unassembled WGS sequence"/>
</dbReference>
<dbReference type="Pfam" id="PF03023">
    <property type="entry name" value="MurJ"/>
    <property type="match status" value="1"/>
</dbReference>
<feature type="transmembrane region" description="Helical" evidence="8">
    <location>
        <begin position="149"/>
        <end position="169"/>
    </location>
</feature>
<feature type="transmembrane region" description="Helical" evidence="8">
    <location>
        <begin position="20"/>
        <end position="43"/>
    </location>
</feature>
<dbReference type="GO" id="GO:0015648">
    <property type="term" value="F:lipid-linked peptidoglycan transporter activity"/>
    <property type="evidence" value="ECO:0007669"/>
    <property type="project" value="TreeGrafter"/>
</dbReference>
<evidence type="ECO:0000256" key="8">
    <source>
        <dbReference type="SAM" id="Phobius"/>
    </source>
</evidence>
<keyword evidence="3 8" id="KW-0812">Transmembrane</keyword>
<evidence type="ECO:0000313" key="10">
    <source>
        <dbReference type="Proteomes" id="UP000034961"/>
    </source>
</evidence>
<feature type="transmembrane region" description="Helical" evidence="8">
    <location>
        <begin position="50"/>
        <end position="69"/>
    </location>
</feature>
<keyword evidence="6 8" id="KW-1133">Transmembrane helix</keyword>
<keyword evidence="2" id="KW-1003">Cell membrane</keyword>
<accession>A0A0G0X807</accession>
<dbReference type="EMBL" id="LCAN01000023">
    <property type="protein sequence ID" value="KKR92800.1"/>
    <property type="molecule type" value="Genomic_DNA"/>
</dbReference>
<evidence type="ECO:0000256" key="1">
    <source>
        <dbReference type="ARBA" id="ARBA00004651"/>
    </source>
</evidence>
<dbReference type="PANTHER" id="PTHR47019">
    <property type="entry name" value="LIPID II FLIPPASE MURJ"/>
    <property type="match status" value="1"/>
</dbReference>
<evidence type="ECO:0000256" key="4">
    <source>
        <dbReference type="ARBA" id="ARBA00022960"/>
    </source>
</evidence>
<dbReference type="GO" id="GO:0034204">
    <property type="term" value="P:lipid translocation"/>
    <property type="evidence" value="ECO:0007669"/>
    <property type="project" value="TreeGrafter"/>
</dbReference>
<feature type="transmembrane region" description="Helical" evidence="8">
    <location>
        <begin position="109"/>
        <end position="129"/>
    </location>
</feature>
<gene>
    <name evidence="9" type="ORF">UU41_C0023G0002</name>
</gene>
<name>A0A0G0X807_9BACT</name>
<dbReference type="GO" id="GO:0005886">
    <property type="term" value="C:plasma membrane"/>
    <property type="evidence" value="ECO:0007669"/>
    <property type="project" value="UniProtKB-SubCell"/>
</dbReference>
<keyword evidence="7 8" id="KW-0472">Membrane</keyword>
<dbReference type="InterPro" id="IPR051050">
    <property type="entry name" value="Lipid_II_flippase_MurJ/MviN"/>
</dbReference>
<evidence type="ECO:0000256" key="5">
    <source>
        <dbReference type="ARBA" id="ARBA00022984"/>
    </source>
</evidence>
<evidence type="ECO:0000256" key="2">
    <source>
        <dbReference type="ARBA" id="ARBA00022475"/>
    </source>
</evidence>
<sequence length="204" mass="22807">MALGGEQFDWPDTVLTARSLAAFGVSLFAQAIIVLLIRAFFALKDSKTPVVISVISVLLNSILSIVFIQVLKMPIWGLGISASIATLLHALALLILLDRKVGYFDRAHLIIPFIKISVTTLIMAVPLYVLMKLFDQLVFDTTRTIELVLLTITVSSIGLATYLFFAWFFNIEEVVMFYKFAQKLTRFKDILVEPSQEVGSQKMT</sequence>
<dbReference type="GO" id="GO:0008360">
    <property type="term" value="P:regulation of cell shape"/>
    <property type="evidence" value="ECO:0007669"/>
    <property type="project" value="UniProtKB-KW"/>
</dbReference>
<dbReference type="AlphaFoldDB" id="A0A0G0X807"/>
<feature type="transmembrane region" description="Helical" evidence="8">
    <location>
        <begin position="75"/>
        <end position="97"/>
    </location>
</feature>
<comment type="caution">
    <text evidence="9">The sequence shown here is derived from an EMBL/GenBank/DDBJ whole genome shotgun (WGS) entry which is preliminary data.</text>
</comment>
<dbReference type="GO" id="GO:0009252">
    <property type="term" value="P:peptidoglycan biosynthetic process"/>
    <property type="evidence" value="ECO:0007669"/>
    <property type="project" value="UniProtKB-KW"/>
</dbReference>
<evidence type="ECO:0000256" key="6">
    <source>
        <dbReference type="ARBA" id="ARBA00022989"/>
    </source>
</evidence>
<evidence type="ECO:0000256" key="3">
    <source>
        <dbReference type="ARBA" id="ARBA00022692"/>
    </source>
</evidence>
<dbReference type="InterPro" id="IPR004268">
    <property type="entry name" value="MurJ"/>
</dbReference>
<keyword evidence="4" id="KW-0133">Cell shape</keyword>
<protein>
    <submittedName>
        <fullName evidence="9">Integral membrane protein MviN</fullName>
    </submittedName>
</protein>
<keyword evidence="5" id="KW-0573">Peptidoglycan synthesis</keyword>
<comment type="subcellular location">
    <subcellularLocation>
        <location evidence="1">Cell membrane</location>
        <topology evidence="1">Multi-pass membrane protein</topology>
    </subcellularLocation>
</comment>
<evidence type="ECO:0000313" key="9">
    <source>
        <dbReference type="EMBL" id="KKR92800.1"/>
    </source>
</evidence>
<dbReference type="PANTHER" id="PTHR47019:SF1">
    <property type="entry name" value="LIPID II FLIPPASE MURJ"/>
    <property type="match status" value="1"/>
</dbReference>
<proteinExistence type="predicted"/>
<organism evidence="9 10">
    <name type="scientific">Candidatus Roizmanbacteria bacterium GW2011_GWA1_41_13</name>
    <dbReference type="NCBI Taxonomy" id="1618474"/>
    <lineage>
        <taxon>Bacteria</taxon>
        <taxon>Candidatus Roizmaniibacteriota</taxon>
    </lineage>
</organism>
<reference evidence="9 10" key="1">
    <citation type="journal article" date="2015" name="Nature">
        <title>rRNA introns, odd ribosomes, and small enigmatic genomes across a large radiation of phyla.</title>
        <authorList>
            <person name="Brown C.T."/>
            <person name="Hug L.A."/>
            <person name="Thomas B.C."/>
            <person name="Sharon I."/>
            <person name="Castelle C.J."/>
            <person name="Singh A."/>
            <person name="Wilkins M.J."/>
            <person name="Williams K.H."/>
            <person name="Banfield J.F."/>
        </authorList>
    </citation>
    <scope>NUCLEOTIDE SEQUENCE [LARGE SCALE GENOMIC DNA]</scope>
</reference>
<evidence type="ECO:0000256" key="7">
    <source>
        <dbReference type="ARBA" id="ARBA00023136"/>
    </source>
</evidence>